<dbReference type="Gene3D" id="2.60.120.1440">
    <property type="match status" value="1"/>
</dbReference>
<gene>
    <name evidence="4" type="ORF">K6K13_04060</name>
</gene>
<dbReference type="InterPro" id="IPR032623">
    <property type="entry name" value="FecR_N"/>
</dbReference>
<evidence type="ECO:0000313" key="4">
    <source>
        <dbReference type="EMBL" id="QZN96620.1"/>
    </source>
</evidence>
<sequence length="324" mass="35672">MTPTEIQIREQARDWFITLRDNPSRAQRAACDQWRQSNPVHDEAYRAVEAVWQATAAPGKRLAEKESDALAVYLTAIKQEKRHQRARRWLVSACACCALVLAGVLWLENPYWMQDVTASYVASKGERRDITLADGSRVLLDADSAFDVDVTPQGRRVHLLRGAAFFDVTPSQTPFVVATAAGDVRVLGTQFDVRMMDNAALVTLAKGSVAVTAGGSVTPILLKPGQQVWFSASGTHAPVSVNVADEMAWREGRYVFYRARLADVVREVERYRPGRILIPSSALANQTVTGSFLLVDSEAALASLQASVGFQMRKVTERLVILSP</sequence>
<keyword evidence="1" id="KW-0812">Transmembrane</keyword>
<dbReference type="EMBL" id="CP081864">
    <property type="protein sequence ID" value="QZN96620.1"/>
    <property type="molecule type" value="Genomic_DNA"/>
</dbReference>
<evidence type="ECO:0000259" key="2">
    <source>
        <dbReference type="Pfam" id="PF04773"/>
    </source>
</evidence>
<feature type="domain" description="FecR N-terminal" evidence="3">
    <location>
        <begin position="10"/>
        <end position="51"/>
    </location>
</feature>
<dbReference type="InterPro" id="IPR006860">
    <property type="entry name" value="FecR"/>
</dbReference>
<protein>
    <submittedName>
        <fullName evidence="4">FecR family protein</fullName>
    </submittedName>
</protein>
<evidence type="ECO:0000259" key="3">
    <source>
        <dbReference type="Pfam" id="PF16220"/>
    </source>
</evidence>
<keyword evidence="1" id="KW-0472">Membrane</keyword>
<dbReference type="Gene3D" id="3.55.50.30">
    <property type="match status" value="1"/>
</dbReference>
<keyword evidence="1" id="KW-1133">Transmembrane helix</keyword>
<dbReference type="Proteomes" id="UP000825886">
    <property type="component" value="Chromosome"/>
</dbReference>
<dbReference type="PIRSF" id="PIRSF018266">
    <property type="entry name" value="FecR"/>
    <property type="match status" value="1"/>
</dbReference>
<evidence type="ECO:0000313" key="5">
    <source>
        <dbReference type="Proteomes" id="UP000825886"/>
    </source>
</evidence>
<reference evidence="4 5" key="1">
    <citation type="submission" date="2021-08" db="EMBL/GenBank/DDBJ databases">
        <title>Culture and genomic analysis of Symbiopectobacterium purcellii sp. nov. gen. nov., isolated from the leafhopper Empoasca decipiens.</title>
        <authorList>
            <person name="Nadal-Jimenez P."/>
            <person name="Siozios S."/>
            <person name="Halliday N."/>
            <person name="Camara M."/>
            <person name="Hurst G.D.D."/>
        </authorList>
    </citation>
    <scope>NUCLEOTIDE SEQUENCE [LARGE SCALE GENOMIC DNA]</scope>
    <source>
        <strain evidence="4 5">SyEd1</strain>
    </source>
</reference>
<dbReference type="PANTHER" id="PTHR30273">
    <property type="entry name" value="PERIPLASMIC SIGNAL SENSOR AND SIGMA FACTOR ACTIVATOR FECR-RELATED"/>
    <property type="match status" value="1"/>
</dbReference>
<feature type="domain" description="FecR protein" evidence="2">
    <location>
        <begin position="120"/>
        <end position="209"/>
    </location>
</feature>
<keyword evidence="5" id="KW-1185">Reference proteome</keyword>
<dbReference type="Pfam" id="PF16220">
    <property type="entry name" value="DUF4880"/>
    <property type="match status" value="1"/>
</dbReference>
<organism evidence="4 5">
    <name type="scientific">Symbiopectobacterium purcellii</name>
    <dbReference type="NCBI Taxonomy" id="2871826"/>
    <lineage>
        <taxon>Bacteria</taxon>
        <taxon>Pseudomonadati</taxon>
        <taxon>Pseudomonadota</taxon>
        <taxon>Gammaproteobacteria</taxon>
        <taxon>Enterobacterales</taxon>
        <taxon>Enterobacteriaceae</taxon>
    </lineage>
</organism>
<feature type="transmembrane region" description="Helical" evidence="1">
    <location>
        <begin position="89"/>
        <end position="107"/>
    </location>
</feature>
<evidence type="ECO:0000256" key="1">
    <source>
        <dbReference type="SAM" id="Phobius"/>
    </source>
</evidence>
<dbReference type="PANTHER" id="PTHR30273:SF2">
    <property type="entry name" value="PROTEIN FECR"/>
    <property type="match status" value="1"/>
</dbReference>
<accession>A0ABX9AUF3</accession>
<name>A0ABX9AUF3_9ENTR</name>
<dbReference type="Pfam" id="PF04773">
    <property type="entry name" value="FecR"/>
    <property type="match status" value="1"/>
</dbReference>
<proteinExistence type="predicted"/>
<dbReference type="InterPro" id="IPR012373">
    <property type="entry name" value="Ferrdict_sens_TM"/>
</dbReference>
<dbReference type="RefSeq" id="WP_222159647.1">
    <property type="nucleotide sequence ID" value="NZ_CP081864.1"/>
</dbReference>